<dbReference type="RefSeq" id="WP_210060680.1">
    <property type="nucleotide sequence ID" value="NZ_JAGGLJ010000007.1"/>
</dbReference>
<gene>
    <name evidence="2" type="ORF">J2Z71_000919</name>
</gene>
<name>A0ABS4KC73_9FIRM</name>
<feature type="transmembrane region" description="Helical" evidence="1">
    <location>
        <begin position="61"/>
        <end position="80"/>
    </location>
</feature>
<sequence>MIALILGAITAIFLAGIFLKSVKIIVKLLINILVGVIALYIFNLIFSGFGLTIIINPITSFLVGFFGLPGVIALVILKLFL</sequence>
<keyword evidence="1" id="KW-0472">Membrane</keyword>
<dbReference type="InterPro" id="IPR010001">
    <property type="entry name" value="BofA"/>
</dbReference>
<dbReference type="NCBIfam" id="TIGR02862">
    <property type="entry name" value="spore_BofA"/>
    <property type="match status" value="1"/>
</dbReference>
<organism evidence="2 3">
    <name type="scientific">Peptoniphilus stercorisuis</name>
    <dbReference type="NCBI Taxonomy" id="1436965"/>
    <lineage>
        <taxon>Bacteria</taxon>
        <taxon>Bacillati</taxon>
        <taxon>Bacillota</taxon>
        <taxon>Tissierellia</taxon>
        <taxon>Tissierellales</taxon>
        <taxon>Peptoniphilaceae</taxon>
        <taxon>Peptoniphilus</taxon>
    </lineage>
</organism>
<evidence type="ECO:0000313" key="3">
    <source>
        <dbReference type="Proteomes" id="UP001519306"/>
    </source>
</evidence>
<dbReference type="Pfam" id="PF07441">
    <property type="entry name" value="BofA"/>
    <property type="match status" value="1"/>
</dbReference>
<accession>A0ABS4KC73</accession>
<dbReference type="Proteomes" id="UP001519306">
    <property type="component" value="Unassembled WGS sequence"/>
</dbReference>
<feature type="transmembrane region" description="Helical" evidence="1">
    <location>
        <begin position="29"/>
        <end position="54"/>
    </location>
</feature>
<keyword evidence="1" id="KW-1133">Transmembrane helix</keyword>
<proteinExistence type="predicted"/>
<reference evidence="2 3" key="1">
    <citation type="submission" date="2021-03" db="EMBL/GenBank/DDBJ databases">
        <title>Genomic Encyclopedia of Type Strains, Phase IV (KMG-IV): sequencing the most valuable type-strain genomes for metagenomic binning, comparative biology and taxonomic classification.</title>
        <authorList>
            <person name="Goeker M."/>
        </authorList>
    </citation>
    <scope>NUCLEOTIDE SEQUENCE [LARGE SCALE GENOMIC DNA]</scope>
    <source>
        <strain evidence="2 3">DSM 27563</strain>
    </source>
</reference>
<protein>
    <submittedName>
        <fullName evidence="2">Inhibitor of the pro-sigma K processing machinery</fullName>
    </submittedName>
</protein>
<evidence type="ECO:0000256" key="1">
    <source>
        <dbReference type="SAM" id="Phobius"/>
    </source>
</evidence>
<evidence type="ECO:0000313" key="2">
    <source>
        <dbReference type="EMBL" id="MBP2025389.1"/>
    </source>
</evidence>
<keyword evidence="1" id="KW-0812">Transmembrane</keyword>
<dbReference type="EMBL" id="JAGGLJ010000007">
    <property type="protein sequence ID" value="MBP2025389.1"/>
    <property type="molecule type" value="Genomic_DNA"/>
</dbReference>
<comment type="caution">
    <text evidence="2">The sequence shown here is derived from an EMBL/GenBank/DDBJ whole genome shotgun (WGS) entry which is preliminary data.</text>
</comment>
<keyword evidence="3" id="KW-1185">Reference proteome</keyword>